<sequence>MQPQPEVLLDRLSASLSSALGDRLLSLAVHGSWVAGDFDPDRSDLDLVAILDRDPGPETLQTLAELHDRLATEFPAWDGRVEVDYVSPQAVRDVLADTGVSHLMARISPGEPIHLVEASRHYLLNWSSALEHDHALVGATPTALLPVINWSTVHQIVLEHLEQWPEWVSEARRPGTQAYAVLAVCRAAATLALGRQVSKRAGADYGVRFLPGHAPLIGWARDWWYGRGSDDDIDRFVEVVSFVRSVTPDIVATAALPR</sequence>
<protein>
    <recommendedName>
        <fullName evidence="2">Adenylyltransferase AadA C-terminal domain-containing protein</fullName>
    </recommendedName>
</protein>
<dbReference type="CDD" id="cd05403">
    <property type="entry name" value="NT_KNTase_like"/>
    <property type="match status" value="1"/>
</dbReference>
<evidence type="ECO:0000259" key="2">
    <source>
        <dbReference type="Pfam" id="PF13427"/>
    </source>
</evidence>
<name>A0ABS2RFH8_9ACTN</name>
<evidence type="ECO:0000256" key="1">
    <source>
        <dbReference type="ARBA" id="ARBA00022679"/>
    </source>
</evidence>
<gene>
    <name evidence="3" type="ORF">JOE57_000638</name>
</gene>
<dbReference type="Pfam" id="PF13427">
    <property type="entry name" value="AadA_C"/>
    <property type="match status" value="1"/>
</dbReference>
<evidence type="ECO:0000313" key="3">
    <source>
        <dbReference type="EMBL" id="MBM7797717.1"/>
    </source>
</evidence>
<comment type="caution">
    <text evidence="3">The sequence shown here is derived from an EMBL/GenBank/DDBJ whole genome shotgun (WGS) entry which is preliminary data.</text>
</comment>
<proteinExistence type="predicted"/>
<feature type="domain" description="Adenylyltransferase AadA C-terminal" evidence="2">
    <location>
        <begin position="146"/>
        <end position="246"/>
    </location>
</feature>
<accession>A0ABS2RFH8</accession>
<dbReference type="SUPFAM" id="SSF81301">
    <property type="entry name" value="Nucleotidyltransferase"/>
    <property type="match status" value="1"/>
</dbReference>
<dbReference type="InterPro" id="IPR025184">
    <property type="entry name" value="AadA_C"/>
</dbReference>
<dbReference type="EMBL" id="JAFBCF010000001">
    <property type="protein sequence ID" value="MBM7797717.1"/>
    <property type="molecule type" value="Genomic_DNA"/>
</dbReference>
<dbReference type="InterPro" id="IPR043519">
    <property type="entry name" value="NT_sf"/>
</dbReference>
<reference evidence="3 4" key="1">
    <citation type="submission" date="2021-01" db="EMBL/GenBank/DDBJ databases">
        <title>Sequencing the genomes of 1000 actinobacteria strains.</title>
        <authorList>
            <person name="Klenk H.-P."/>
        </authorList>
    </citation>
    <scope>NUCLEOTIDE SEQUENCE [LARGE SCALE GENOMIC DNA]</scope>
    <source>
        <strain evidence="3 4">DSM 18662</strain>
    </source>
</reference>
<dbReference type="Proteomes" id="UP000704762">
    <property type="component" value="Unassembled WGS sequence"/>
</dbReference>
<organism evidence="3 4">
    <name type="scientific">Microlunatus panaciterrae</name>
    <dbReference type="NCBI Taxonomy" id="400768"/>
    <lineage>
        <taxon>Bacteria</taxon>
        <taxon>Bacillati</taxon>
        <taxon>Actinomycetota</taxon>
        <taxon>Actinomycetes</taxon>
        <taxon>Propionibacteriales</taxon>
        <taxon>Propionibacteriaceae</taxon>
        <taxon>Microlunatus</taxon>
    </lineage>
</organism>
<keyword evidence="1" id="KW-0808">Transferase</keyword>
<keyword evidence="4" id="KW-1185">Reference proteome</keyword>
<evidence type="ECO:0000313" key="4">
    <source>
        <dbReference type="Proteomes" id="UP000704762"/>
    </source>
</evidence>
<dbReference type="RefSeq" id="WP_204916362.1">
    <property type="nucleotide sequence ID" value="NZ_BAAAQP010000011.1"/>
</dbReference>
<dbReference type="Gene3D" id="3.30.460.10">
    <property type="entry name" value="Beta Polymerase, domain 2"/>
    <property type="match status" value="1"/>
</dbReference>